<dbReference type="Proteomes" id="UP001285354">
    <property type="component" value="Unassembled WGS sequence"/>
</dbReference>
<dbReference type="SUPFAM" id="SSF54495">
    <property type="entry name" value="UBC-like"/>
    <property type="match status" value="1"/>
</dbReference>
<reference evidence="8" key="1">
    <citation type="submission" date="2023-06" db="EMBL/GenBank/DDBJ databases">
        <title>Draft genome of Marssonina rosae.</title>
        <authorList>
            <person name="Cheng Q."/>
        </authorList>
    </citation>
    <scope>NUCLEOTIDE SEQUENCE</scope>
    <source>
        <strain evidence="8">R4</strain>
    </source>
</reference>
<name>A0AAD9SWJ0_9HELO</name>
<protein>
    <recommendedName>
        <fullName evidence="7">RWD domain-containing protein</fullName>
    </recommendedName>
</protein>
<dbReference type="CDD" id="cd23822">
    <property type="entry name" value="RWD_ScYIH1-like"/>
    <property type="match status" value="1"/>
</dbReference>
<dbReference type="GO" id="GO:0140469">
    <property type="term" value="P:GCN2-mediated signaling"/>
    <property type="evidence" value="ECO:0007669"/>
    <property type="project" value="TreeGrafter"/>
</dbReference>
<dbReference type="InterPro" id="IPR023582">
    <property type="entry name" value="Impact"/>
</dbReference>
<accession>A0AAD9SWJ0</accession>
<evidence type="ECO:0000256" key="4">
    <source>
        <dbReference type="ARBA" id="ARBA00022491"/>
    </source>
</evidence>
<evidence type="ECO:0000256" key="6">
    <source>
        <dbReference type="ARBA" id="ARBA00023016"/>
    </source>
</evidence>
<dbReference type="SUPFAM" id="SSF54211">
    <property type="entry name" value="Ribosomal protein S5 domain 2-like"/>
    <property type="match status" value="1"/>
</dbReference>
<evidence type="ECO:0000256" key="2">
    <source>
        <dbReference type="ARBA" id="ARBA00007665"/>
    </source>
</evidence>
<evidence type="ECO:0000256" key="5">
    <source>
        <dbReference type="ARBA" id="ARBA00022845"/>
    </source>
</evidence>
<comment type="caution">
    <text evidence="8">The sequence shown here is derived from an EMBL/GenBank/DDBJ whole genome shotgun (WGS) entry which is preliminary data.</text>
</comment>
<comment type="subcellular location">
    <subcellularLocation>
        <location evidence="1">Cytoplasm</location>
    </subcellularLocation>
</comment>
<organism evidence="8 9">
    <name type="scientific">Diplocarpon rosae</name>
    <dbReference type="NCBI Taxonomy" id="946125"/>
    <lineage>
        <taxon>Eukaryota</taxon>
        <taxon>Fungi</taxon>
        <taxon>Dikarya</taxon>
        <taxon>Ascomycota</taxon>
        <taxon>Pezizomycotina</taxon>
        <taxon>Leotiomycetes</taxon>
        <taxon>Helotiales</taxon>
        <taxon>Drepanopezizaceae</taxon>
        <taxon>Diplocarpon</taxon>
    </lineage>
</organism>
<dbReference type="EMBL" id="JAUBYV010000011">
    <property type="protein sequence ID" value="KAK2624005.1"/>
    <property type="molecule type" value="Genomic_DNA"/>
</dbReference>
<evidence type="ECO:0000313" key="9">
    <source>
        <dbReference type="Proteomes" id="UP001285354"/>
    </source>
</evidence>
<dbReference type="PANTHER" id="PTHR16301">
    <property type="entry name" value="IMPACT-RELATED"/>
    <property type="match status" value="1"/>
</dbReference>
<keyword evidence="6" id="KW-0346">Stress response</keyword>
<sequence>MRASTLVAEQAQLAISRPRTAIIRMNEDLQNEIEAINSIYESDSLVATDSCDVYILRLPLQDTSLRLRFPSRYPSTPPSVLGIESSGEHARKGEAANVVEIFRETLGRIYQPGEVCLFDVIEEVKSIAPGATDQTTEDGRVGPVPAIANGERTDAHPQDAGLRAEQLVPWTQSDVVVEMKSVFVARSAPVSSPDEARSYLQRLLESDKKVRSATHNITAWRIKGENGVAYQDCDDDGETAAGGRVLHLMQLMDIWNAMVVVTRWYGGHQLGPKRFSVINAVARDAFVKAGLVQEENSGGKKKGKR</sequence>
<dbReference type="SMART" id="SM00591">
    <property type="entry name" value="RWD"/>
    <property type="match status" value="1"/>
</dbReference>
<evidence type="ECO:0000256" key="3">
    <source>
        <dbReference type="ARBA" id="ARBA00022490"/>
    </source>
</evidence>
<dbReference type="InterPro" id="IPR016135">
    <property type="entry name" value="UBQ-conjugating_enzyme/RWD"/>
</dbReference>
<dbReference type="AlphaFoldDB" id="A0AAD9SWJ0"/>
<keyword evidence="3" id="KW-0963">Cytoplasm</keyword>
<dbReference type="PANTHER" id="PTHR16301:SF25">
    <property type="entry name" value="PROTEIN IMPACT"/>
    <property type="match status" value="1"/>
</dbReference>
<comment type="similarity">
    <text evidence="2">Belongs to the IMPACT family.</text>
</comment>
<gene>
    <name evidence="8" type="ORF">QTJ16_006639</name>
</gene>
<dbReference type="GO" id="GO:0005737">
    <property type="term" value="C:cytoplasm"/>
    <property type="evidence" value="ECO:0007669"/>
    <property type="project" value="UniProtKB-SubCell"/>
</dbReference>
<dbReference type="InterPro" id="IPR036956">
    <property type="entry name" value="Impact_N_sf"/>
</dbReference>
<dbReference type="PROSITE" id="PS50908">
    <property type="entry name" value="RWD"/>
    <property type="match status" value="1"/>
</dbReference>
<keyword evidence="5" id="KW-0810">Translation regulation</keyword>
<keyword evidence="9" id="KW-1185">Reference proteome</keyword>
<dbReference type="InterPro" id="IPR020568">
    <property type="entry name" value="Ribosomal_Su5_D2-typ_SF"/>
</dbReference>
<dbReference type="Pfam" id="PF05773">
    <property type="entry name" value="RWD"/>
    <property type="match status" value="1"/>
</dbReference>
<dbReference type="PROSITE" id="PS00910">
    <property type="entry name" value="UPF0029"/>
    <property type="match status" value="1"/>
</dbReference>
<dbReference type="InterPro" id="IPR020569">
    <property type="entry name" value="UPF0029_Impact_CS"/>
</dbReference>
<evidence type="ECO:0000256" key="1">
    <source>
        <dbReference type="ARBA" id="ARBA00004496"/>
    </source>
</evidence>
<evidence type="ECO:0000259" key="7">
    <source>
        <dbReference type="PROSITE" id="PS50908"/>
    </source>
</evidence>
<feature type="domain" description="RWD" evidence="7">
    <location>
        <begin position="31"/>
        <end position="131"/>
    </location>
</feature>
<proteinExistence type="inferred from homology"/>
<evidence type="ECO:0000313" key="8">
    <source>
        <dbReference type="EMBL" id="KAK2624005.1"/>
    </source>
</evidence>
<dbReference type="InterPro" id="IPR006575">
    <property type="entry name" value="RWD_dom"/>
</dbReference>
<dbReference type="Gene3D" id="3.30.230.30">
    <property type="entry name" value="Impact, N-terminal domain"/>
    <property type="match status" value="1"/>
</dbReference>
<keyword evidence="4" id="KW-0678">Repressor</keyword>
<dbReference type="InterPro" id="IPR001498">
    <property type="entry name" value="Impact_N"/>
</dbReference>
<dbReference type="Pfam" id="PF01205">
    <property type="entry name" value="Impact_N"/>
    <property type="match status" value="1"/>
</dbReference>
<dbReference type="GO" id="GO:0006446">
    <property type="term" value="P:regulation of translational initiation"/>
    <property type="evidence" value="ECO:0007669"/>
    <property type="project" value="TreeGrafter"/>
</dbReference>
<dbReference type="Gene3D" id="3.10.110.10">
    <property type="entry name" value="Ubiquitin Conjugating Enzyme"/>
    <property type="match status" value="1"/>
</dbReference>